<keyword evidence="4" id="KW-1185">Reference proteome</keyword>
<reference evidence="3 4" key="1">
    <citation type="journal article" date="2018" name="Sci. Rep.">
        <title>A novel species of the marine cyanobacterium Acaryochloris with a unique pigment content and lifestyle.</title>
        <authorList>
            <person name="Partensky F."/>
            <person name="Six C."/>
            <person name="Ratin M."/>
            <person name="Garczarek L."/>
            <person name="Vaulot D."/>
            <person name="Probert I."/>
            <person name="Calteau A."/>
            <person name="Gourvil P."/>
            <person name="Marie D."/>
            <person name="Grebert T."/>
            <person name="Bouchier C."/>
            <person name="Le Panse S."/>
            <person name="Gachenot M."/>
            <person name="Rodriguez F."/>
            <person name="Garrido J.L."/>
        </authorList>
    </citation>
    <scope>NUCLEOTIDE SEQUENCE [LARGE SCALE GENOMIC DNA]</scope>
    <source>
        <strain evidence="3 4">RCC1774</strain>
    </source>
</reference>
<feature type="domain" description="Thioredoxin" evidence="2">
    <location>
        <begin position="41"/>
        <end position="183"/>
    </location>
</feature>
<dbReference type="InterPro" id="IPR012336">
    <property type="entry name" value="Thioredoxin-like_fold"/>
</dbReference>
<accession>A0A2W1JLY1</accession>
<evidence type="ECO:0000313" key="4">
    <source>
        <dbReference type="Proteomes" id="UP000248857"/>
    </source>
</evidence>
<dbReference type="AlphaFoldDB" id="A0A2W1JLY1"/>
<organism evidence="3 4">
    <name type="scientific">Acaryochloris thomasi RCC1774</name>
    <dbReference type="NCBI Taxonomy" id="1764569"/>
    <lineage>
        <taxon>Bacteria</taxon>
        <taxon>Bacillati</taxon>
        <taxon>Cyanobacteriota</taxon>
        <taxon>Cyanophyceae</taxon>
        <taxon>Acaryochloridales</taxon>
        <taxon>Acaryochloridaceae</taxon>
        <taxon>Acaryochloris</taxon>
        <taxon>Acaryochloris thomasi</taxon>
    </lineage>
</organism>
<sequence length="231" mass="25352">MFISVRYVMTLALLKRAWCLLNKNAWATRALAGLCASLLCLGVFSVAPAAAGITDDHFDGNIFVLYASNGSLVPPRSSLAESKQRERPSVLMFYTDDSSECKDNSLVISQLQAFYRQNVNFMPIGVDTLPAENTYTPEEAAYYYNGSFVPQFVVIDPEGNVALDRVGQTPYEVIDDALREIKDLPPRPESFAIERPAFSPSPSADTTFWTAPVRGIEGIDNADLPAPATRS</sequence>
<dbReference type="NCBIfam" id="NF038096">
    <property type="entry name" value="thylak_slr1796"/>
    <property type="match status" value="1"/>
</dbReference>
<proteinExistence type="predicted"/>
<dbReference type="Proteomes" id="UP000248857">
    <property type="component" value="Unassembled WGS sequence"/>
</dbReference>
<dbReference type="InterPro" id="IPR036249">
    <property type="entry name" value="Thioredoxin-like_sf"/>
</dbReference>
<feature type="chain" id="PRO_5016071732" description="Thioredoxin domain-containing protein" evidence="1">
    <location>
        <begin position="50"/>
        <end position="231"/>
    </location>
</feature>
<dbReference type="Gene3D" id="3.40.30.10">
    <property type="entry name" value="Glutaredoxin"/>
    <property type="match status" value="1"/>
</dbReference>
<dbReference type="InterPro" id="IPR048069">
    <property type="entry name" value="Thylak_slr1796"/>
</dbReference>
<protein>
    <recommendedName>
        <fullName evidence="2">Thioredoxin domain-containing protein</fullName>
    </recommendedName>
</protein>
<keyword evidence="1" id="KW-0732">Signal</keyword>
<dbReference type="SUPFAM" id="SSF52833">
    <property type="entry name" value="Thioredoxin-like"/>
    <property type="match status" value="1"/>
</dbReference>
<dbReference type="Pfam" id="PF13098">
    <property type="entry name" value="Thioredoxin_2"/>
    <property type="match status" value="1"/>
</dbReference>
<feature type="signal peptide" evidence="1">
    <location>
        <begin position="1"/>
        <end position="49"/>
    </location>
</feature>
<dbReference type="EMBL" id="PQWO01000003">
    <property type="protein sequence ID" value="PZD74299.1"/>
    <property type="molecule type" value="Genomic_DNA"/>
</dbReference>
<evidence type="ECO:0000313" key="3">
    <source>
        <dbReference type="EMBL" id="PZD74299.1"/>
    </source>
</evidence>
<dbReference type="PROSITE" id="PS51352">
    <property type="entry name" value="THIOREDOXIN_2"/>
    <property type="match status" value="1"/>
</dbReference>
<evidence type="ECO:0000259" key="2">
    <source>
        <dbReference type="PROSITE" id="PS51352"/>
    </source>
</evidence>
<dbReference type="InterPro" id="IPR013766">
    <property type="entry name" value="Thioredoxin_domain"/>
</dbReference>
<gene>
    <name evidence="3" type="ORF">C1752_01297</name>
</gene>
<evidence type="ECO:0000256" key="1">
    <source>
        <dbReference type="SAM" id="SignalP"/>
    </source>
</evidence>
<comment type="caution">
    <text evidence="3">The sequence shown here is derived from an EMBL/GenBank/DDBJ whole genome shotgun (WGS) entry which is preliminary data.</text>
</comment>
<name>A0A2W1JLY1_9CYAN</name>